<organism evidence="2">
    <name type="scientific">Acerihabitans sp. KWT182</name>
    <dbReference type="NCBI Taxonomy" id="3157919"/>
    <lineage>
        <taxon>Bacteria</taxon>
        <taxon>Pseudomonadati</taxon>
        <taxon>Pseudomonadota</taxon>
        <taxon>Gammaproteobacteria</taxon>
        <taxon>Enterobacterales</taxon>
        <taxon>Pectobacteriaceae</taxon>
        <taxon>Acerihabitans</taxon>
    </lineage>
</organism>
<feature type="region of interest" description="Disordered" evidence="1">
    <location>
        <begin position="1"/>
        <end position="78"/>
    </location>
</feature>
<name>A0AAU7QAB7_9GAMM</name>
<evidence type="ECO:0000256" key="1">
    <source>
        <dbReference type="SAM" id="MobiDB-lite"/>
    </source>
</evidence>
<feature type="compositionally biased region" description="Polar residues" evidence="1">
    <location>
        <begin position="64"/>
        <end position="78"/>
    </location>
</feature>
<reference evidence="2" key="1">
    <citation type="submission" date="2024-06" db="EMBL/GenBank/DDBJ databases">
        <authorList>
            <person name="Coelho C."/>
            <person name="Bento M."/>
            <person name="Garcia E."/>
            <person name="Camelo A."/>
            <person name="Brandao I."/>
            <person name="Espirito Santo C."/>
            <person name="Trovao J."/>
            <person name="Verissimo A."/>
            <person name="Costa J."/>
            <person name="Tiago I."/>
        </authorList>
    </citation>
    <scope>NUCLEOTIDE SEQUENCE</scope>
    <source>
        <strain evidence="2">KWT182</strain>
    </source>
</reference>
<evidence type="ECO:0000313" key="2">
    <source>
        <dbReference type="EMBL" id="XBS69627.1"/>
    </source>
</evidence>
<dbReference type="AlphaFoldDB" id="A0AAU7QAB7"/>
<proteinExistence type="predicted"/>
<accession>A0AAU7QAB7</accession>
<protein>
    <submittedName>
        <fullName evidence="2">Uncharacterized protein</fullName>
    </submittedName>
</protein>
<gene>
    <name evidence="2" type="ORF">ABK905_25435</name>
</gene>
<sequence>MAHSRTVNPPARQQTEAPSSAAGFERAAMPLTRTNLERWEKENPPLPKIINGIPIKPPAATLQHADSSSRQSGSAGGD</sequence>
<feature type="compositionally biased region" description="Polar residues" evidence="1">
    <location>
        <begin position="1"/>
        <end position="18"/>
    </location>
</feature>
<dbReference type="EMBL" id="CP157947">
    <property type="protein sequence ID" value="XBS69627.1"/>
    <property type="molecule type" value="Genomic_DNA"/>
</dbReference>